<protein>
    <submittedName>
        <fullName evidence="1">Uncharacterized protein</fullName>
    </submittedName>
</protein>
<comment type="caution">
    <text evidence="1">The sequence shown here is derived from an EMBL/GenBank/DDBJ whole genome shotgun (WGS) entry which is preliminary data.</text>
</comment>
<organism evidence="1">
    <name type="scientific">marine sediment metagenome</name>
    <dbReference type="NCBI Taxonomy" id="412755"/>
    <lineage>
        <taxon>unclassified sequences</taxon>
        <taxon>metagenomes</taxon>
        <taxon>ecological metagenomes</taxon>
    </lineage>
</organism>
<dbReference type="AlphaFoldDB" id="A0A0F9ATE2"/>
<name>A0A0F9ATE2_9ZZZZ</name>
<feature type="non-terminal residue" evidence="1">
    <location>
        <position position="49"/>
    </location>
</feature>
<reference evidence="1" key="1">
    <citation type="journal article" date="2015" name="Nature">
        <title>Complex archaea that bridge the gap between prokaryotes and eukaryotes.</title>
        <authorList>
            <person name="Spang A."/>
            <person name="Saw J.H."/>
            <person name="Jorgensen S.L."/>
            <person name="Zaremba-Niedzwiedzka K."/>
            <person name="Martijn J."/>
            <person name="Lind A.E."/>
            <person name="van Eijk R."/>
            <person name="Schleper C."/>
            <person name="Guy L."/>
            <person name="Ettema T.J."/>
        </authorList>
    </citation>
    <scope>NUCLEOTIDE SEQUENCE</scope>
</reference>
<accession>A0A0F9ATE2</accession>
<dbReference type="EMBL" id="LAZR01044340">
    <property type="protein sequence ID" value="KKL04902.1"/>
    <property type="molecule type" value="Genomic_DNA"/>
</dbReference>
<gene>
    <name evidence="1" type="ORF">LCGC14_2611380</name>
</gene>
<evidence type="ECO:0000313" key="1">
    <source>
        <dbReference type="EMBL" id="KKL04902.1"/>
    </source>
</evidence>
<proteinExistence type="predicted"/>
<sequence>MEVLAMRSWWETQMDHGWSPQGLPRGQEQAEYPLSGGVRYRVSMNPTKG</sequence>